<name>A0A8H5B3K2_9AGAR</name>
<reference evidence="3 4" key="1">
    <citation type="journal article" date="2020" name="ISME J.">
        <title>Uncovering the hidden diversity of litter-decomposition mechanisms in mushroom-forming fungi.</title>
        <authorList>
            <person name="Floudas D."/>
            <person name="Bentzer J."/>
            <person name="Ahren D."/>
            <person name="Johansson T."/>
            <person name="Persson P."/>
            <person name="Tunlid A."/>
        </authorList>
    </citation>
    <scope>NUCLEOTIDE SEQUENCE [LARGE SCALE GENOMIC DNA]</scope>
    <source>
        <strain evidence="3 4">CBS 101986</strain>
    </source>
</reference>
<feature type="compositionally biased region" description="Low complexity" evidence="1">
    <location>
        <begin position="783"/>
        <end position="797"/>
    </location>
</feature>
<feature type="compositionally biased region" description="Pro residues" evidence="1">
    <location>
        <begin position="464"/>
        <end position="480"/>
    </location>
</feature>
<gene>
    <name evidence="3" type="ORF">D9619_006399</name>
</gene>
<feature type="region of interest" description="Disordered" evidence="1">
    <location>
        <begin position="200"/>
        <end position="245"/>
    </location>
</feature>
<evidence type="ECO:0000313" key="4">
    <source>
        <dbReference type="Proteomes" id="UP000567179"/>
    </source>
</evidence>
<feature type="compositionally biased region" description="Low complexity" evidence="1">
    <location>
        <begin position="227"/>
        <end position="236"/>
    </location>
</feature>
<dbReference type="AlphaFoldDB" id="A0A8H5B3K2"/>
<protein>
    <recommendedName>
        <fullName evidence="2">SUZ domain-containing protein</fullName>
    </recommendedName>
</protein>
<dbReference type="InterPro" id="IPR051937">
    <property type="entry name" value="R3H_domain_containing"/>
</dbReference>
<feature type="region of interest" description="Disordered" evidence="1">
    <location>
        <begin position="921"/>
        <end position="958"/>
    </location>
</feature>
<feature type="region of interest" description="Disordered" evidence="1">
    <location>
        <begin position="1"/>
        <end position="94"/>
    </location>
</feature>
<feature type="compositionally biased region" description="Basic and acidic residues" evidence="1">
    <location>
        <begin position="866"/>
        <end position="880"/>
    </location>
</feature>
<feature type="compositionally biased region" description="Low complexity" evidence="1">
    <location>
        <begin position="77"/>
        <end position="93"/>
    </location>
</feature>
<dbReference type="SUPFAM" id="SSF82708">
    <property type="entry name" value="R3H domain"/>
    <property type="match status" value="1"/>
</dbReference>
<dbReference type="InterPro" id="IPR024771">
    <property type="entry name" value="SUZ"/>
</dbReference>
<feature type="region of interest" description="Disordered" evidence="1">
    <location>
        <begin position="845"/>
        <end position="891"/>
    </location>
</feature>
<sequence>MALDPSVAPAKSESAIPRLDHHTDTVYPSTQSSSFPPQSPAQVIPPSVSTGSYLQPTMQEDTHIAQSAPSPMPDTLGATASGTPSPASTSSPSLDVDPQIIEALRSKDRIYVLKLGEAFEALIMERRQRVELSPTTSYQRLLVHRCSAYYKLAPESDPVSKGIFVLTTAESRIPDRRISELVPAESSAQPAFKIMRRSVLDRRSKPQSHAGSVAGEDQELSDHEQSESGSLGGQSSATNSSNKKRMTIAEREAAYIEARSRIFMDFEEKNKEKEMSTSSSTPSLNGSASTSAGGRSSLGDTEETVSSPATESEWSVPSGSNSRDKRDGRRGGPNGASTSSSRSLRNPTAFHGNGSGGSSRNSRAASPSFSYASLHDNPMGGHIYDPTHPSTMPSYYPAQYTYPYPPPAQGPAPAFVPQYQYYPQQYNAYQSPPPVPQHASSDPSTPASSEPYSPQHMGYMPHYGWPPHPQQPTVQSPPPHTMHVTLPPTQPPQNSHPVGPPPAHAQHPQYHPYPPPVHAYSYPMGAYYPPQPPPPNGQQMPPPPPPAMPVQQHPPQPSQQVHYMGQSQPQPQHSHQPPHAQPPQQQPQNPHDYGPRGNVNNNTPNNAPHGYYNGNNHNGPRNGLGNGVISPNNNGRVASRNGGSGPGMNNGNGGYNGAGINKQQRGPPPPPSSQRSAWSYGPGISQGPGLYTPMPHNAADTVGPRLNISRRTSGNSSSGSNSRASSNCDEVSSTSSTTSSSSRRTYTSTTSSQHPLPPRPDWAVGLKAQPTLAGGPRHHDISSRNISPISPPRMSSNGHNSPIGRMSNDVVPRVTLEPTDFPPLTTTAGEKKTPVVTGAWGVSRPALSPAAPGTQQHQTGAASPAKQEENDAIKGTDPKLVRRPTATGVNGATNFRDAVKSESPNPVAGLADQVATMSLEGNGVVNGSSGMNGGGSGPASSVDGGSSTVPPTAATVTV</sequence>
<dbReference type="InterPro" id="IPR036867">
    <property type="entry name" value="R3H_dom_sf"/>
</dbReference>
<dbReference type="PANTHER" id="PTHR15672">
    <property type="entry name" value="CAMP-REGULATED PHOSPHOPROTEIN 21 RELATED R3H DOMAIN CONTAINING PROTEIN"/>
    <property type="match status" value="1"/>
</dbReference>
<keyword evidence="4" id="KW-1185">Reference proteome</keyword>
<dbReference type="Pfam" id="PF12752">
    <property type="entry name" value="SUZ"/>
    <property type="match status" value="1"/>
</dbReference>
<dbReference type="OrthoDB" id="278430at2759"/>
<dbReference type="GO" id="GO:0003676">
    <property type="term" value="F:nucleic acid binding"/>
    <property type="evidence" value="ECO:0007669"/>
    <property type="project" value="InterPro"/>
</dbReference>
<comment type="caution">
    <text evidence="3">The sequence shown here is derived from an EMBL/GenBank/DDBJ whole genome shotgun (WGS) entry which is preliminary data.</text>
</comment>
<feature type="compositionally biased region" description="Low complexity" evidence="1">
    <location>
        <begin position="948"/>
        <end position="958"/>
    </location>
</feature>
<dbReference type="Proteomes" id="UP000567179">
    <property type="component" value="Unassembled WGS sequence"/>
</dbReference>
<organism evidence="3 4">
    <name type="scientific">Psilocybe cf. subviscida</name>
    <dbReference type="NCBI Taxonomy" id="2480587"/>
    <lineage>
        <taxon>Eukaryota</taxon>
        <taxon>Fungi</taxon>
        <taxon>Dikarya</taxon>
        <taxon>Basidiomycota</taxon>
        <taxon>Agaricomycotina</taxon>
        <taxon>Agaricomycetes</taxon>
        <taxon>Agaricomycetidae</taxon>
        <taxon>Agaricales</taxon>
        <taxon>Agaricineae</taxon>
        <taxon>Strophariaceae</taxon>
        <taxon>Psilocybe</taxon>
    </lineage>
</organism>
<dbReference type="CDD" id="cd02642">
    <property type="entry name" value="R3H_encore_like"/>
    <property type="match status" value="1"/>
</dbReference>
<feature type="compositionally biased region" description="Low complexity" evidence="1">
    <location>
        <begin position="276"/>
        <end position="299"/>
    </location>
</feature>
<dbReference type="PANTHER" id="PTHR15672:SF8">
    <property type="entry name" value="PROTEIN ENCORE"/>
    <property type="match status" value="1"/>
</dbReference>
<feature type="region of interest" description="Disordered" evidence="1">
    <location>
        <begin position="270"/>
        <end position="373"/>
    </location>
</feature>
<feature type="compositionally biased region" description="Polar residues" evidence="1">
    <location>
        <begin position="438"/>
        <end position="452"/>
    </location>
</feature>
<evidence type="ECO:0000313" key="3">
    <source>
        <dbReference type="EMBL" id="KAF5316115.1"/>
    </source>
</evidence>
<feature type="compositionally biased region" description="Low complexity" evidence="1">
    <location>
        <begin position="709"/>
        <end position="752"/>
    </location>
</feature>
<feature type="compositionally biased region" description="Low complexity" evidence="1">
    <location>
        <begin position="28"/>
        <end position="42"/>
    </location>
</feature>
<feature type="compositionally biased region" description="Low complexity" evidence="1">
    <location>
        <begin position="558"/>
        <end position="578"/>
    </location>
</feature>
<dbReference type="Gene3D" id="3.30.1370.50">
    <property type="entry name" value="R3H-like domain"/>
    <property type="match status" value="1"/>
</dbReference>
<feature type="compositionally biased region" description="Polar residues" evidence="1">
    <location>
        <begin position="335"/>
        <end position="346"/>
    </location>
</feature>
<feature type="compositionally biased region" description="Polar residues" evidence="1">
    <location>
        <begin position="304"/>
        <end position="321"/>
    </location>
</feature>
<feature type="region of interest" description="Disordered" evidence="1">
    <location>
        <begin position="426"/>
        <end position="516"/>
    </location>
</feature>
<feature type="compositionally biased region" description="Gly residues" evidence="1">
    <location>
        <begin position="642"/>
        <end position="657"/>
    </location>
</feature>
<dbReference type="EMBL" id="JAACJJ010000042">
    <property type="protein sequence ID" value="KAF5316115.1"/>
    <property type="molecule type" value="Genomic_DNA"/>
</dbReference>
<feature type="domain" description="SUZ" evidence="2">
    <location>
        <begin position="172"/>
        <end position="267"/>
    </location>
</feature>
<proteinExistence type="predicted"/>
<feature type="compositionally biased region" description="Pro residues" evidence="1">
    <location>
        <begin position="529"/>
        <end position="557"/>
    </location>
</feature>
<accession>A0A8H5B3K2</accession>
<feature type="compositionally biased region" description="Polar residues" evidence="1">
    <location>
        <begin position="47"/>
        <end position="69"/>
    </location>
</feature>
<feature type="region of interest" description="Disordered" evidence="1">
    <location>
        <begin position="528"/>
        <end position="807"/>
    </location>
</feature>
<evidence type="ECO:0000256" key="1">
    <source>
        <dbReference type="SAM" id="MobiDB-lite"/>
    </source>
</evidence>
<dbReference type="PROSITE" id="PS51673">
    <property type="entry name" value="SUZ"/>
    <property type="match status" value="1"/>
</dbReference>
<evidence type="ECO:0000259" key="2">
    <source>
        <dbReference type="PROSITE" id="PS51673"/>
    </source>
</evidence>
<feature type="compositionally biased region" description="Low complexity" evidence="1">
    <location>
        <begin position="598"/>
        <end position="623"/>
    </location>
</feature>